<comment type="similarity">
    <text evidence="1">Belongs to the THADA family.</text>
</comment>
<organism evidence="6 7">
    <name type="scientific">Lithohypha guttulata</name>
    <dbReference type="NCBI Taxonomy" id="1690604"/>
    <lineage>
        <taxon>Eukaryota</taxon>
        <taxon>Fungi</taxon>
        <taxon>Dikarya</taxon>
        <taxon>Ascomycota</taxon>
        <taxon>Pezizomycotina</taxon>
        <taxon>Eurotiomycetes</taxon>
        <taxon>Chaetothyriomycetidae</taxon>
        <taxon>Chaetothyriales</taxon>
        <taxon>Trichomeriaceae</taxon>
        <taxon>Lithohypha</taxon>
    </lineage>
</organism>
<dbReference type="EMBL" id="JAVRRJ010000006">
    <property type="protein sequence ID" value="KAK5083698.1"/>
    <property type="molecule type" value="Genomic_DNA"/>
</dbReference>
<evidence type="ECO:0000259" key="4">
    <source>
        <dbReference type="Pfam" id="PF25150"/>
    </source>
</evidence>
<evidence type="ECO:0000256" key="2">
    <source>
        <dbReference type="ARBA" id="ARBA00022694"/>
    </source>
</evidence>
<sequence>MATIPDILPLDELSKLTRASKAPSLEQFSPDLLPETQALWQRLLLTVHSLTATDKHMTAACNAICFTARKNSNSLDEKVRVFAFSGDTFLDTFLVVRSAFAAGKNKPALQVLDTIAYLANSNRDADSVGKHVAEAAAGMVRIVYSQQPKKCLKEACIVLYFFLRKLSDFMSFPDVLRSVYSDTKPNFLRLCRAFKIDCKCIDGQESPWLSFVISLLMVVHVAESKSATLKLLSLLCTLPAKTYDVELNQITREAVAIFGAANETSMNHVMRDVIPSIVSDRDQFHALLPQAGKVAVTETSAIQLILAQLNFGKTRAYLKESDVPHYVNSMILARLEETSLQDKDSYDGFRLLLKNVSPAIRQSACELLISSTSSQASIQIGMLRCLRYALPYLHDDIDAFYRGEMFSIFRRFVTRLYQHRPVSRDAAEDDEAAASVDDIDDFLKSYTIFLKSELAAHLSYGRHILSLEILCFISQNFTTRDRALSASVLADSDAQACLFRLLLDPYDDVRAMAAKILSCAASAANTTPERATFDMSVASIRPVQEVSRLAARTNRADHADALGRTIALLKSDAQISSQHDTENVSQHPLLSAAQELCRYLDSISDFLVVSTYPLHGNVLGIAYAVQNHRLVSRGDAPPALLETLLASCRRIWLLSQTHLCVDSPEVESDSSDTTLTSGPKDSLAYAWRALRDANVLMQSILEGFEVSHMLIEAVGDMCFEQLRLLRHRGAFSTVSQTFLTCCQKARSDGPTQLRGLTDQWFDEALKELEFQADKLTRRSAGLPAIFAALLDPSSNAHFSASFEALVVIASQSQPSVDPATTQNKLRLPQVHALNCIKDIMTNSRFRTMTEPVVVPTINLAAQCMSSSIWAIKNCGLMLLRASINRLDPDTTLGAAEAGMKLRGNFAANKTPLEIAVALLGQNTASESQIQQMKFQGESDHRGSTEALFAGLDLLSRLYITDREQGAVKKLVEPRLGHHLWHIRAQAARLLAHITLPGEELSVVRDMLSIPGSDHSTNSCHGRLLAVHCLLKRLVDRIELREHLKSLVEMLLQAEELPQIRRSTTLKATWLGVWHQLVATTNLSIDSTQYLSNTTGTRLEDNLEAAQPTALYARASAVARFQTNPGNDPDSLDLALKALQTSDDDAVVGALVECQVTQSNSAHKIRLEVLLHALRDRQADDVRALGMSMIASIVTHSDMSLGAAAARQLVSEIGFGTPVSRDLMLSQLKLYTSICAFGWKHRQTHEYEDTLTAIEDLANAFCLHLRAAANEEHDDSTRHGALQALLQWRYLPGVDEMTDQILGRTGRFEILSILYDFLNDDDEMIRSTASTLAAKFYRTASSDLGVLKVLSAAASRDRLRQHMKEEFLRNEMLSMECLRRLIGLEMTVTRPRLAVALRCRLSDRSVQDDLQDISEAATDLFAEEKQNLYLDEVAEIKAWAETLCCAKVGLPVYVQEAARTWISAGVQSLDDLFSREGGIVDMGHNTDLEMLLSRLVVIGRLVGGREEEIDTLKRKCCHLDLSNTVLSAFTWSLQ</sequence>
<dbReference type="InterPro" id="IPR016024">
    <property type="entry name" value="ARM-type_fold"/>
</dbReference>
<evidence type="ECO:0000313" key="6">
    <source>
        <dbReference type="EMBL" id="KAK5083698.1"/>
    </source>
</evidence>
<dbReference type="Pfam" id="PF25150">
    <property type="entry name" value="TPR_Trm732"/>
    <property type="match status" value="1"/>
</dbReference>
<dbReference type="PANTHER" id="PTHR14387">
    <property type="entry name" value="THADA/DEATH RECEPTOR INTERACTING PROTEIN"/>
    <property type="match status" value="1"/>
</dbReference>
<feature type="domain" description="tRNA (32-2'-O)-methyltransferase regulator THADA-like TPR repeats region" evidence="4">
    <location>
        <begin position="343"/>
        <end position="472"/>
    </location>
</feature>
<evidence type="ECO:0000256" key="1">
    <source>
        <dbReference type="ARBA" id="ARBA00010409"/>
    </source>
</evidence>
<dbReference type="PANTHER" id="PTHR14387:SF0">
    <property type="entry name" value="DUF2428 DOMAIN-CONTAINING PROTEIN"/>
    <property type="match status" value="1"/>
</dbReference>
<name>A0AAN7Y5J5_9EURO</name>
<dbReference type="GO" id="GO:0030488">
    <property type="term" value="P:tRNA methylation"/>
    <property type="evidence" value="ECO:0007669"/>
    <property type="project" value="TreeGrafter"/>
</dbReference>
<dbReference type="InterPro" id="IPR056842">
    <property type="entry name" value="THADA-like_TPR_C"/>
</dbReference>
<gene>
    <name evidence="6" type="ORF">LTR05_006202</name>
</gene>
<protein>
    <recommendedName>
        <fullName evidence="8">DUF2428 domain-containing protein</fullName>
    </recommendedName>
</protein>
<dbReference type="Pfam" id="PF10350">
    <property type="entry name" value="DUF2428"/>
    <property type="match status" value="1"/>
</dbReference>
<evidence type="ECO:0008006" key="8">
    <source>
        <dbReference type="Google" id="ProtNLM"/>
    </source>
</evidence>
<keyword evidence="7" id="KW-1185">Reference proteome</keyword>
<dbReference type="Pfam" id="PF25151">
    <property type="entry name" value="TPR_Trm732_C"/>
    <property type="match status" value="1"/>
</dbReference>
<comment type="caution">
    <text evidence="6">The sequence shown here is derived from an EMBL/GenBank/DDBJ whole genome shotgun (WGS) entry which is preliminary data.</text>
</comment>
<keyword evidence="2" id="KW-0819">tRNA processing</keyword>
<dbReference type="InterPro" id="IPR019442">
    <property type="entry name" value="THADA/TRM732_DUF2428"/>
</dbReference>
<dbReference type="SUPFAM" id="SSF48371">
    <property type="entry name" value="ARM repeat"/>
    <property type="match status" value="1"/>
</dbReference>
<proteinExistence type="inferred from homology"/>
<evidence type="ECO:0000259" key="3">
    <source>
        <dbReference type="Pfam" id="PF10350"/>
    </source>
</evidence>
<dbReference type="InterPro" id="IPR051954">
    <property type="entry name" value="tRNA_methyltransferase_THADA"/>
</dbReference>
<evidence type="ECO:0000313" key="7">
    <source>
        <dbReference type="Proteomes" id="UP001309876"/>
    </source>
</evidence>
<dbReference type="Proteomes" id="UP001309876">
    <property type="component" value="Unassembled WGS sequence"/>
</dbReference>
<accession>A0AAN7Y5J5</accession>
<feature type="domain" description="tRNA (32-2'-O)-methyltransferase regulator THADA-like C-terminal TPR repeats region" evidence="5">
    <location>
        <begin position="873"/>
        <end position="1029"/>
    </location>
</feature>
<dbReference type="InterPro" id="IPR056843">
    <property type="entry name" value="THADA-like_TPR"/>
</dbReference>
<dbReference type="GO" id="GO:0005829">
    <property type="term" value="C:cytosol"/>
    <property type="evidence" value="ECO:0007669"/>
    <property type="project" value="TreeGrafter"/>
</dbReference>
<feature type="domain" description="DUF2428" evidence="3">
    <location>
        <begin position="640"/>
        <end position="870"/>
    </location>
</feature>
<dbReference type="Pfam" id="PF26523">
    <property type="entry name" value="Trm732_C"/>
    <property type="match status" value="1"/>
</dbReference>
<reference evidence="6 7" key="1">
    <citation type="submission" date="2023-08" db="EMBL/GenBank/DDBJ databases">
        <title>Black Yeasts Isolated from many extreme environments.</title>
        <authorList>
            <person name="Coleine C."/>
            <person name="Stajich J.E."/>
            <person name="Selbmann L."/>
        </authorList>
    </citation>
    <scope>NUCLEOTIDE SEQUENCE [LARGE SCALE GENOMIC DNA]</scope>
    <source>
        <strain evidence="6 7">CCFEE 5910</strain>
    </source>
</reference>
<evidence type="ECO:0000259" key="5">
    <source>
        <dbReference type="Pfam" id="PF25151"/>
    </source>
</evidence>